<protein>
    <submittedName>
        <fullName evidence="2">Alpha-D-ribose 1-methylphosphonate 5-triphosphate diphosphatase</fullName>
        <ecNumber evidence="2">3.6.1.63</ecNumber>
    </submittedName>
</protein>
<feature type="domain" description="Amidohydrolase-related" evidence="1">
    <location>
        <begin position="223"/>
        <end position="392"/>
    </location>
</feature>
<sequence length="411" mass="45985">MQDTIIENATAVLKDRVVPHASVLIRGQLIEEISKQPGFSDKYPGARKIDADGAFLLPGFIDIHSDNIETVIQPRPQSMIDFELAMREQEKQLVNQGITTMYHSLTIMDLGKGGGENAVQRNQLRSPENLKRLVGLIRTFHEGDHMIRHRFHCRYEITNTEGYQMLLGFIRNHDMQLLSFMDHTPGQGQYRNLEFFKSQIMSSQQSEEEKERILSQRMNRAKLTDEQLAVAADMALQAGIPIASHDDDSPEKLDYVTGSLHAEICEFPVELEVAKEARRRGMQVVVGAANILMGRSHSNNLSALDAIRAGCADILVSDYFPAAILHAVFQLYEQGILSLPEAVNMAAYHPAKAVKIEDRLGSIEPGKCADLLLVSKKGPVPVILSVLINGEEVTRLHYRNDFVGEDGVRYD</sequence>
<name>A0ABT1RVP2_9FIRM</name>
<dbReference type="NCBIfam" id="NF011987">
    <property type="entry name" value="PRK15446.2-3"/>
    <property type="match status" value="1"/>
</dbReference>
<dbReference type="InterPro" id="IPR011059">
    <property type="entry name" value="Metal-dep_hydrolase_composite"/>
</dbReference>
<keyword evidence="2" id="KW-0378">Hydrolase</keyword>
<dbReference type="Gene3D" id="2.30.40.10">
    <property type="entry name" value="Urease, subunit C, domain 1"/>
    <property type="match status" value="2"/>
</dbReference>
<evidence type="ECO:0000259" key="1">
    <source>
        <dbReference type="Pfam" id="PF01979"/>
    </source>
</evidence>
<dbReference type="GeneID" id="90533915"/>
<keyword evidence="3" id="KW-1185">Reference proteome</keyword>
<proteinExistence type="predicted"/>
<comment type="caution">
    <text evidence="2">The sequence shown here is derived from an EMBL/GenBank/DDBJ whole genome shotgun (WGS) entry which is preliminary data.</text>
</comment>
<dbReference type="SUPFAM" id="SSF51338">
    <property type="entry name" value="Composite domain of metallo-dependent hydrolases"/>
    <property type="match status" value="1"/>
</dbReference>
<dbReference type="PANTHER" id="PTHR43135">
    <property type="entry name" value="ALPHA-D-RIBOSE 1-METHYLPHOSPHONATE 5-TRIPHOSPHATE DIPHOSPHATASE"/>
    <property type="match status" value="1"/>
</dbReference>
<dbReference type="PIRSF" id="PIRSF038971">
    <property type="entry name" value="PhnM"/>
    <property type="match status" value="1"/>
</dbReference>
<gene>
    <name evidence="2" type="ORF">NE695_02320</name>
</gene>
<dbReference type="InterPro" id="IPR006680">
    <property type="entry name" value="Amidohydro-rel"/>
</dbReference>
<dbReference type="PANTHER" id="PTHR43135:SF3">
    <property type="entry name" value="ALPHA-D-RIBOSE 1-METHYLPHOSPHONATE 5-TRIPHOSPHATE DIPHOSPHATASE"/>
    <property type="match status" value="1"/>
</dbReference>
<reference evidence="2 3" key="1">
    <citation type="submission" date="2022-06" db="EMBL/GenBank/DDBJ databases">
        <title>Isolation of gut microbiota from human fecal samples.</title>
        <authorList>
            <person name="Pamer E.G."/>
            <person name="Barat B."/>
            <person name="Waligurski E."/>
            <person name="Medina S."/>
            <person name="Paddock L."/>
            <person name="Mostad J."/>
        </authorList>
    </citation>
    <scope>NUCLEOTIDE SEQUENCE [LARGE SCALE GENOMIC DNA]</scope>
    <source>
        <strain evidence="2 3">DFI.9.73</strain>
    </source>
</reference>
<dbReference type="Proteomes" id="UP001524473">
    <property type="component" value="Unassembled WGS sequence"/>
</dbReference>
<dbReference type="InterPro" id="IPR051781">
    <property type="entry name" value="Metallo-dep_Hydrolase"/>
</dbReference>
<evidence type="ECO:0000313" key="3">
    <source>
        <dbReference type="Proteomes" id="UP001524473"/>
    </source>
</evidence>
<dbReference type="InterPro" id="IPR012696">
    <property type="entry name" value="PhnM"/>
</dbReference>
<evidence type="ECO:0000313" key="2">
    <source>
        <dbReference type="EMBL" id="MCQ4838746.1"/>
    </source>
</evidence>
<accession>A0ABT1RVP2</accession>
<dbReference type="SUPFAM" id="SSF51556">
    <property type="entry name" value="Metallo-dependent hydrolases"/>
    <property type="match status" value="1"/>
</dbReference>
<dbReference type="InterPro" id="IPR032466">
    <property type="entry name" value="Metal_Hydrolase"/>
</dbReference>
<dbReference type="NCBIfam" id="NF011984">
    <property type="entry name" value="PRK15446.1-5"/>
    <property type="match status" value="1"/>
</dbReference>
<dbReference type="GO" id="GO:0016787">
    <property type="term" value="F:hydrolase activity"/>
    <property type="evidence" value="ECO:0007669"/>
    <property type="project" value="UniProtKB-KW"/>
</dbReference>
<dbReference type="RefSeq" id="WP_066867400.1">
    <property type="nucleotide sequence ID" value="NZ_CABKVV010000014.1"/>
</dbReference>
<dbReference type="Pfam" id="PF01979">
    <property type="entry name" value="Amidohydro_1"/>
    <property type="match status" value="1"/>
</dbReference>
<dbReference type="EMBL" id="JANFZH010000003">
    <property type="protein sequence ID" value="MCQ4838746.1"/>
    <property type="molecule type" value="Genomic_DNA"/>
</dbReference>
<dbReference type="EC" id="3.6.1.63" evidence="2"/>
<organism evidence="2 3">
    <name type="scientific">Neglectibacter timonensis</name>
    <dbReference type="NCBI Taxonomy" id="1776382"/>
    <lineage>
        <taxon>Bacteria</taxon>
        <taxon>Bacillati</taxon>
        <taxon>Bacillota</taxon>
        <taxon>Clostridia</taxon>
        <taxon>Eubacteriales</taxon>
        <taxon>Oscillospiraceae</taxon>
        <taxon>Neglectibacter</taxon>
    </lineage>
</organism>
<dbReference type="NCBIfam" id="NF011990">
    <property type="entry name" value="PRK15446.2-6"/>
    <property type="match status" value="1"/>
</dbReference>